<evidence type="ECO:0000256" key="14">
    <source>
        <dbReference type="PIRSR" id="PIRSR000350-3"/>
    </source>
</evidence>
<keyword evidence="14" id="KW-0547">Nucleotide-binding</keyword>
<dbReference type="Proteomes" id="UP000008631">
    <property type="component" value="Chromosome"/>
</dbReference>
<dbReference type="AlphaFoldDB" id="E8R109"/>
<evidence type="ECO:0000256" key="5">
    <source>
        <dbReference type="ARBA" id="ARBA00022490"/>
    </source>
</evidence>
<reference evidence="19 20" key="1">
    <citation type="journal article" date="2011" name="Stand. Genomic Sci.">
        <title>Complete genome sequence of Isosphaera pallida type strain (IS1B).</title>
        <authorList>
            <consortium name="US DOE Joint Genome Institute (JGI-PGF)"/>
            <person name="Goker M."/>
            <person name="Cleland D."/>
            <person name="Saunders E."/>
            <person name="Lapidus A."/>
            <person name="Nolan M."/>
            <person name="Lucas S."/>
            <person name="Hammon N."/>
            <person name="Deshpande S."/>
            <person name="Cheng J.F."/>
            <person name="Tapia R."/>
            <person name="Han C."/>
            <person name="Goodwin L."/>
            <person name="Pitluck S."/>
            <person name="Liolios K."/>
            <person name="Pagani I."/>
            <person name="Ivanova N."/>
            <person name="Mavromatis K."/>
            <person name="Pati A."/>
            <person name="Chen A."/>
            <person name="Palaniappan K."/>
            <person name="Land M."/>
            <person name="Hauser L."/>
            <person name="Chang Y.J."/>
            <person name="Jeffries C.D."/>
            <person name="Detter J.C."/>
            <person name="Beck B."/>
            <person name="Woyke T."/>
            <person name="Bristow J."/>
            <person name="Eisen J.A."/>
            <person name="Markowitz V."/>
            <person name="Hugenholtz P."/>
            <person name="Kyrpides N.C."/>
            <person name="Klenk H.P."/>
        </authorList>
    </citation>
    <scope>NUCLEOTIDE SEQUENCE [LARGE SCALE GENOMIC DNA]</scope>
    <source>
        <strain evidence="20">ATCC 43644 / DSM 9630 / IS1B</strain>
    </source>
</reference>
<evidence type="ECO:0000256" key="9">
    <source>
        <dbReference type="ARBA" id="ARBA00023027"/>
    </source>
</evidence>
<proteinExistence type="inferred from homology"/>
<dbReference type="GO" id="GO:0050660">
    <property type="term" value="F:flavin adenine dinucleotide binding"/>
    <property type="evidence" value="ECO:0007669"/>
    <property type="project" value="InterPro"/>
</dbReference>
<evidence type="ECO:0000256" key="1">
    <source>
        <dbReference type="ARBA" id="ARBA00004496"/>
    </source>
</evidence>
<feature type="binding site" evidence="14">
    <location>
        <position position="59"/>
    </location>
    <ligand>
        <name>FAD</name>
        <dbReference type="ChEBI" id="CHEBI:57692"/>
    </ligand>
</feature>
<comment type="cofactor">
    <cofactor evidence="14 16">
        <name>FAD</name>
        <dbReference type="ChEBI" id="CHEBI:57692"/>
    </cofactor>
    <text evidence="14 16">Binds 1 FAD per subunit.</text>
</comment>
<feature type="domain" description="Pyridine nucleotide-disulphide oxidoreductase dimerisation" evidence="17">
    <location>
        <begin position="353"/>
        <end position="462"/>
    </location>
</feature>
<dbReference type="InterPro" id="IPR006258">
    <property type="entry name" value="Lipoamide_DH"/>
</dbReference>
<sequence length="472" mass="50689">MSNSSSGSADSHYDIVIIGGGPGGYAGAIRGAKLGKKVLCVEKEHLGGVCLNWGCIPTKALLSNAHLVEMVGAHGDRFGVQNQPGWDFHQMIKRSRSVADRLNQGIAGLFKKYKVNHIMGTAKVVGPRTVAIQTKEGETRKVTAGAIVIATGARPRGLPGVEFDGKTIISSKEAMVLPEVPKRMVIIGAGAIGMEFGYFYNTIGSKVTVVEMLDRILPNEDEEVSKELTNILRKKGLEILTSSKTTQIEKTAQGAVVTVETPQGIRTLEGDVVLVAIGVVGNVENLFGPDVKVAIEKNHIKVNKKYETSIPGIYAVGDVIGPPWLAHVAHHEADVCIERICGHSDRYVDYENIPGCTYTEPGVASIGLTEAQAKKRGRPIKVGKFPFMAIGRALASDEPEGFVKLIFDAEHGELLGAHILGTQATEMISELVMARRLEATAEDLFHAMHPHPTYSEAVMEAAGLAFGQSVHY</sequence>
<comment type="subcellular location">
    <subcellularLocation>
        <location evidence="1">Cytoplasm</location>
    </subcellularLocation>
</comment>
<keyword evidence="10" id="KW-1015">Disulfide bond</keyword>
<evidence type="ECO:0000256" key="8">
    <source>
        <dbReference type="ARBA" id="ARBA00023002"/>
    </source>
</evidence>
<evidence type="ECO:0000256" key="7">
    <source>
        <dbReference type="ARBA" id="ARBA00022827"/>
    </source>
</evidence>
<accession>E8R109</accession>
<evidence type="ECO:0000256" key="4">
    <source>
        <dbReference type="ARBA" id="ARBA00016961"/>
    </source>
</evidence>
<dbReference type="GO" id="GO:0005737">
    <property type="term" value="C:cytoplasm"/>
    <property type="evidence" value="ECO:0007669"/>
    <property type="project" value="UniProtKB-SubCell"/>
</dbReference>
<dbReference type="EMBL" id="CP002353">
    <property type="protein sequence ID" value="ADV63360.1"/>
    <property type="molecule type" value="Genomic_DNA"/>
</dbReference>
<dbReference type="eggNOG" id="COG1249">
    <property type="taxonomic scope" value="Bacteria"/>
</dbReference>
<dbReference type="InterPro" id="IPR023753">
    <property type="entry name" value="FAD/NAD-binding_dom"/>
</dbReference>
<dbReference type="InterPro" id="IPR012999">
    <property type="entry name" value="Pyr_OxRdtase_I_AS"/>
</dbReference>
<evidence type="ECO:0000313" key="19">
    <source>
        <dbReference type="EMBL" id="ADV63360.1"/>
    </source>
</evidence>
<feature type="binding site" evidence="14">
    <location>
        <position position="318"/>
    </location>
    <ligand>
        <name>FAD</name>
        <dbReference type="ChEBI" id="CHEBI:57692"/>
    </ligand>
</feature>
<dbReference type="Pfam" id="PF07992">
    <property type="entry name" value="Pyr_redox_2"/>
    <property type="match status" value="1"/>
</dbReference>
<dbReference type="RefSeq" id="WP_013565648.1">
    <property type="nucleotide sequence ID" value="NC_014962.1"/>
</dbReference>
<dbReference type="PRINTS" id="PR00411">
    <property type="entry name" value="PNDRDTASEI"/>
</dbReference>
<dbReference type="HOGENOM" id="CLU_016755_0_3_0"/>
<dbReference type="KEGG" id="ipa:Isop_2794"/>
<dbReference type="FunFam" id="3.30.390.30:FF:000001">
    <property type="entry name" value="Dihydrolipoyl dehydrogenase"/>
    <property type="match status" value="1"/>
</dbReference>
<dbReference type="InterPro" id="IPR016156">
    <property type="entry name" value="FAD/NAD-linked_Rdtase_dimer_sf"/>
</dbReference>
<dbReference type="STRING" id="575540.Isop_2794"/>
<evidence type="ECO:0000256" key="16">
    <source>
        <dbReference type="RuleBase" id="RU003692"/>
    </source>
</evidence>
<dbReference type="NCBIfam" id="TIGR01350">
    <property type="entry name" value="lipoamide_DH"/>
    <property type="match status" value="1"/>
</dbReference>
<keyword evidence="20" id="KW-1185">Reference proteome</keyword>
<feature type="binding site" evidence="14">
    <location>
        <begin position="188"/>
        <end position="195"/>
    </location>
    <ligand>
        <name>NAD(+)</name>
        <dbReference type="ChEBI" id="CHEBI:57540"/>
    </ligand>
</feature>
<evidence type="ECO:0000256" key="15">
    <source>
        <dbReference type="PIRSR" id="PIRSR000350-4"/>
    </source>
</evidence>
<name>E8R109_ISOPI</name>
<evidence type="ECO:0000256" key="2">
    <source>
        <dbReference type="ARBA" id="ARBA00007532"/>
    </source>
</evidence>
<feature type="active site" description="Proton acceptor" evidence="13">
    <location>
        <position position="451"/>
    </location>
</feature>
<comment type="similarity">
    <text evidence="2 16">Belongs to the class-I pyridine nucleotide-disulfide oxidoreductase family.</text>
</comment>
<evidence type="ECO:0000256" key="11">
    <source>
        <dbReference type="ARBA" id="ARBA00023284"/>
    </source>
</evidence>
<keyword evidence="8 16" id="KW-0560">Oxidoreductase</keyword>
<feature type="binding site" evidence="14">
    <location>
        <position position="278"/>
    </location>
    <ligand>
        <name>NAD(+)</name>
        <dbReference type="ChEBI" id="CHEBI:57540"/>
    </ligand>
</feature>
<keyword evidence="5" id="KW-0963">Cytoplasm</keyword>
<gene>
    <name evidence="19" type="ordered locus">Isop_2794</name>
</gene>
<evidence type="ECO:0000259" key="17">
    <source>
        <dbReference type="Pfam" id="PF02852"/>
    </source>
</evidence>
<keyword evidence="11 16" id="KW-0676">Redox-active center</keyword>
<dbReference type="InterPro" id="IPR050151">
    <property type="entry name" value="Class-I_Pyr_Nuc-Dis_Oxidored"/>
</dbReference>
<organism evidence="19 20">
    <name type="scientific">Isosphaera pallida (strain ATCC 43644 / DSM 9630 / IS1B)</name>
    <dbReference type="NCBI Taxonomy" id="575540"/>
    <lineage>
        <taxon>Bacteria</taxon>
        <taxon>Pseudomonadati</taxon>
        <taxon>Planctomycetota</taxon>
        <taxon>Planctomycetia</taxon>
        <taxon>Isosphaerales</taxon>
        <taxon>Isosphaeraceae</taxon>
        <taxon>Isosphaera</taxon>
    </lineage>
</organism>
<dbReference type="PRINTS" id="PR00368">
    <property type="entry name" value="FADPNR"/>
</dbReference>
<dbReference type="SUPFAM" id="SSF55424">
    <property type="entry name" value="FAD/NAD-linked reductases, dimerisation (C-terminal) domain"/>
    <property type="match status" value="1"/>
</dbReference>
<evidence type="ECO:0000256" key="13">
    <source>
        <dbReference type="PIRSR" id="PIRSR000350-2"/>
    </source>
</evidence>
<dbReference type="Pfam" id="PF02852">
    <property type="entry name" value="Pyr_redox_dim"/>
    <property type="match status" value="1"/>
</dbReference>
<evidence type="ECO:0000256" key="6">
    <source>
        <dbReference type="ARBA" id="ARBA00022630"/>
    </source>
</evidence>
<dbReference type="PANTHER" id="PTHR22912">
    <property type="entry name" value="DISULFIDE OXIDOREDUCTASE"/>
    <property type="match status" value="1"/>
</dbReference>
<comment type="miscellaneous">
    <text evidence="16">The active site is a redox-active disulfide bond.</text>
</comment>
<dbReference type="Gene3D" id="3.30.390.30">
    <property type="match status" value="1"/>
</dbReference>
<dbReference type="InParanoid" id="E8R109"/>
<dbReference type="EC" id="1.8.1.4" evidence="3 16"/>
<evidence type="ECO:0000256" key="3">
    <source>
        <dbReference type="ARBA" id="ARBA00012608"/>
    </source>
</evidence>
<keyword evidence="6 16" id="KW-0285">Flavoprotein</keyword>
<dbReference type="InterPro" id="IPR036188">
    <property type="entry name" value="FAD/NAD-bd_sf"/>
</dbReference>
<dbReference type="SUPFAM" id="SSF51905">
    <property type="entry name" value="FAD/NAD(P)-binding domain"/>
    <property type="match status" value="1"/>
</dbReference>
<dbReference type="OrthoDB" id="230580at2"/>
<keyword evidence="7 14" id="KW-0274">FAD</keyword>
<feature type="domain" description="FAD/NAD(P)-binding" evidence="18">
    <location>
        <begin position="13"/>
        <end position="333"/>
    </location>
</feature>
<dbReference type="GO" id="GO:0004148">
    <property type="term" value="F:dihydrolipoyl dehydrogenase (NADH) activity"/>
    <property type="evidence" value="ECO:0007669"/>
    <property type="project" value="UniProtKB-EC"/>
</dbReference>
<dbReference type="Gene3D" id="3.50.50.60">
    <property type="entry name" value="FAD/NAD(P)-binding domain"/>
    <property type="match status" value="2"/>
</dbReference>
<dbReference type="PIRSF" id="PIRSF000350">
    <property type="entry name" value="Mercury_reductase_MerA"/>
    <property type="match status" value="1"/>
</dbReference>
<dbReference type="InterPro" id="IPR001100">
    <property type="entry name" value="Pyr_nuc-diS_OxRdtase"/>
</dbReference>
<dbReference type="InterPro" id="IPR004099">
    <property type="entry name" value="Pyr_nucl-diS_OxRdtase_dimer"/>
</dbReference>
<dbReference type="GO" id="GO:0006103">
    <property type="term" value="P:2-oxoglutarate metabolic process"/>
    <property type="evidence" value="ECO:0007669"/>
    <property type="project" value="TreeGrafter"/>
</dbReference>
<feature type="disulfide bond" description="Redox-active" evidence="15">
    <location>
        <begin position="50"/>
        <end position="55"/>
    </location>
</feature>
<feature type="binding site" evidence="14">
    <location>
        <position position="211"/>
    </location>
    <ligand>
        <name>NAD(+)</name>
        <dbReference type="ChEBI" id="CHEBI:57540"/>
    </ligand>
</feature>
<evidence type="ECO:0000256" key="10">
    <source>
        <dbReference type="ARBA" id="ARBA00023157"/>
    </source>
</evidence>
<dbReference type="PANTHER" id="PTHR22912:SF217">
    <property type="entry name" value="DIHYDROLIPOYL DEHYDROGENASE"/>
    <property type="match status" value="1"/>
</dbReference>
<dbReference type="PROSITE" id="PS00076">
    <property type="entry name" value="PYRIDINE_REDOX_1"/>
    <property type="match status" value="1"/>
</dbReference>
<protein>
    <recommendedName>
        <fullName evidence="4 16">Dihydrolipoyl dehydrogenase</fullName>
        <ecNumber evidence="3 16">1.8.1.4</ecNumber>
    </recommendedName>
</protein>
<evidence type="ECO:0000256" key="12">
    <source>
        <dbReference type="ARBA" id="ARBA00049187"/>
    </source>
</evidence>
<evidence type="ECO:0000313" key="20">
    <source>
        <dbReference type="Proteomes" id="UP000008631"/>
    </source>
</evidence>
<evidence type="ECO:0000259" key="18">
    <source>
        <dbReference type="Pfam" id="PF07992"/>
    </source>
</evidence>
<keyword evidence="9 14" id="KW-0520">NAD</keyword>
<comment type="catalytic activity">
    <reaction evidence="12 16">
        <text>N(6)-[(R)-dihydrolipoyl]-L-lysyl-[protein] + NAD(+) = N(6)-[(R)-lipoyl]-L-lysyl-[protein] + NADH + H(+)</text>
        <dbReference type="Rhea" id="RHEA:15045"/>
        <dbReference type="Rhea" id="RHEA-COMP:10474"/>
        <dbReference type="Rhea" id="RHEA-COMP:10475"/>
        <dbReference type="ChEBI" id="CHEBI:15378"/>
        <dbReference type="ChEBI" id="CHEBI:57540"/>
        <dbReference type="ChEBI" id="CHEBI:57945"/>
        <dbReference type="ChEBI" id="CHEBI:83099"/>
        <dbReference type="ChEBI" id="CHEBI:83100"/>
        <dbReference type="EC" id="1.8.1.4"/>
    </reaction>
</comment>